<reference evidence="6" key="1">
    <citation type="submission" date="2021-10" db="EMBL/GenBank/DDBJ databases">
        <title>Tropical sea cucumber genome reveals ecological adaptation and Cuvierian tubules defense mechanism.</title>
        <authorList>
            <person name="Chen T."/>
        </authorList>
    </citation>
    <scope>NUCLEOTIDE SEQUENCE</scope>
    <source>
        <strain evidence="6">Nanhai2018</strain>
        <tissue evidence="6">Muscle</tissue>
    </source>
</reference>
<dbReference type="EMBL" id="JAIZAY010000017">
    <property type="protein sequence ID" value="KAJ8025459.1"/>
    <property type="molecule type" value="Genomic_DNA"/>
</dbReference>
<dbReference type="InterPro" id="IPR045266">
    <property type="entry name" value="DOH_DOMON"/>
</dbReference>
<dbReference type="SMART" id="SM00664">
    <property type="entry name" value="DoH"/>
    <property type="match status" value="1"/>
</dbReference>
<keyword evidence="1" id="KW-0677">Repeat</keyword>
<dbReference type="InterPro" id="IPR052126">
    <property type="entry name" value="Spindle_Org/Thrombomodulin"/>
</dbReference>
<name>A0A9Q1BHH6_HOLLE</name>
<feature type="domain" description="DOMON" evidence="4">
    <location>
        <begin position="281"/>
        <end position="417"/>
    </location>
</feature>
<feature type="region of interest" description="Disordered" evidence="2">
    <location>
        <begin position="669"/>
        <end position="698"/>
    </location>
</feature>
<dbReference type="InterPro" id="IPR005018">
    <property type="entry name" value="DOMON_domain"/>
</dbReference>
<dbReference type="Proteomes" id="UP001152320">
    <property type="component" value="Chromosome 17"/>
</dbReference>
<evidence type="ECO:0000256" key="3">
    <source>
        <dbReference type="SAM" id="SignalP"/>
    </source>
</evidence>
<dbReference type="Pfam" id="PF25489">
    <property type="entry name" value="At5g54830"/>
    <property type="match status" value="1"/>
</dbReference>
<dbReference type="PANTHER" id="PTHR24036">
    <property type="entry name" value="SKELETOR-RELATED"/>
    <property type="match status" value="1"/>
</dbReference>
<evidence type="ECO:0000313" key="6">
    <source>
        <dbReference type="EMBL" id="KAJ8025459.1"/>
    </source>
</evidence>
<dbReference type="CDD" id="cd09631">
    <property type="entry name" value="DOMON_DOH"/>
    <property type="match status" value="1"/>
</dbReference>
<feature type="chain" id="PRO_5040328538" evidence="3">
    <location>
        <begin position="17"/>
        <end position="730"/>
    </location>
</feature>
<dbReference type="InterPro" id="IPR019545">
    <property type="entry name" value="DM13_domain"/>
</dbReference>
<evidence type="ECO:0000256" key="2">
    <source>
        <dbReference type="SAM" id="MobiDB-lite"/>
    </source>
</evidence>
<dbReference type="Pfam" id="PF03351">
    <property type="entry name" value="DOMON"/>
    <property type="match status" value="1"/>
</dbReference>
<keyword evidence="3" id="KW-0732">Signal</keyword>
<sequence>MENLGAFVALIALASAAETEYGNLIGDFTGTIHEVSGTVYAVDERTFYIRGFTYDGTAPATVFYTGTTQDPALGGLSIPVPGSPNPLNLREYNLEDVMITIPDGRTIQDFRWLSVWCVAVGVNFGHVNVPSNLSTPSAKSLGNFGFSPRVHDVAADDVIILNSKQFKFINLDYDGRGPAAYFWTGGGRPDAGDIRVPHPPDQPNATLPRYSQETVTVTLQEGLSVEDVDFIGIWCVEARQNFGHISIQSSDVTNIPPYIKPLTTPVPPSNGLDNCQVLLPDRFQIAWTLDRPSNKIQMEFRGILSSNEYLAFGISGSPSSGTLMVGSDVTVVWFDPSTNEPKAEDYHLNQYSQCLPEQGIGACPDTLQGSEENVVLISGDLTNGVAVILIERPINSPDPLDLPIPTTEDVYVSWGIGFINPTGHVAKHDIRPSDDVRINFGQRSSTCPPLQRVDDGGDKEPWHIPPLRPEGNATFTAVIGPSGGQKGYVGITGQVGWGLTWYINDTLIPEIHVKRGYTYTFIIYGGNDVRVSGNYHPFYITDDKDGGYAQKTDAQKALETIYAAPIEGDLCEYKVVDFVSEDEHPSFLSYASSLQLKCPANAVPGILEWTPDENTPDLVYYQCYQHRFFGWKIHVSEDASDGTSAGTTIAGTTTAGTTTAGTTIAGTTTAGTTTAGTTTAGTTTAGTTTAGTTSIGTTSAGTASAGTTSAGTQIFFALLALCLQSFLFQN</sequence>
<dbReference type="PANTHER" id="PTHR24036:SF5">
    <property type="entry name" value="THROMBOMODULIN"/>
    <property type="match status" value="1"/>
</dbReference>
<dbReference type="Pfam" id="PF10517">
    <property type="entry name" value="DM13"/>
    <property type="match status" value="2"/>
</dbReference>
<dbReference type="SMART" id="SM00686">
    <property type="entry name" value="DM13"/>
    <property type="match status" value="2"/>
</dbReference>
<dbReference type="PROSITE" id="PS51549">
    <property type="entry name" value="DM13"/>
    <property type="match status" value="2"/>
</dbReference>
<proteinExistence type="predicted"/>
<evidence type="ECO:0000313" key="7">
    <source>
        <dbReference type="Proteomes" id="UP001152320"/>
    </source>
</evidence>
<evidence type="ECO:0000256" key="1">
    <source>
        <dbReference type="ARBA" id="ARBA00022737"/>
    </source>
</evidence>
<dbReference type="InterPro" id="IPR057443">
    <property type="entry name" value="At5g54830-like"/>
</dbReference>
<feature type="domain" description="DM13" evidence="5">
    <location>
        <begin position="22"/>
        <end position="130"/>
    </location>
</feature>
<comment type="caution">
    <text evidence="6">The sequence shown here is derived from an EMBL/GenBank/DDBJ whole genome shotgun (WGS) entry which is preliminary data.</text>
</comment>
<evidence type="ECO:0000259" key="5">
    <source>
        <dbReference type="PROSITE" id="PS51549"/>
    </source>
</evidence>
<keyword evidence="7" id="KW-1185">Reference proteome</keyword>
<feature type="domain" description="DM13" evidence="5">
    <location>
        <begin position="142"/>
        <end position="248"/>
    </location>
</feature>
<organism evidence="6 7">
    <name type="scientific">Holothuria leucospilota</name>
    <name type="common">Black long sea cucumber</name>
    <name type="synonym">Mertensiothuria leucospilota</name>
    <dbReference type="NCBI Taxonomy" id="206669"/>
    <lineage>
        <taxon>Eukaryota</taxon>
        <taxon>Metazoa</taxon>
        <taxon>Echinodermata</taxon>
        <taxon>Eleutherozoa</taxon>
        <taxon>Echinozoa</taxon>
        <taxon>Holothuroidea</taxon>
        <taxon>Aspidochirotacea</taxon>
        <taxon>Aspidochirotida</taxon>
        <taxon>Holothuriidae</taxon>
        <taxon>Holothuria</taxon>
    </lineage>
</organism>
<gene>
    <name evidence="6" type="ORF">HOLleu_33022</name>
</gene>
<protein>
    <submittedName>
        <fullName evidence="6">Protein Skeletor, isoforms B/C</fullName>
    </submittedName>
</protein>
<dbReference type="PROSITE" id="PS50836">
    <property type="entry name" value="DOMON"/>
    <property type="match status" value="1"/>
</dbReference>
<accession>A0A9Q1BHH6</accession>
<evidence type="ECO:0000259" key="4">
    <source>
        <dbReference type="PROSITE" id="PS50836"/>
    </source>
</evidence>
<dbReference type="OrthoDB" id="2448405at2759"/>
<feature type="signal peptide" evidence="3">
    <location>
        <begin position="1"/>
        <end position="16"/>
    </location>
</feature>
<dbReference type="AlphaFoldDB" id="A0A9Q1BHH6"/>